<organism evidence="2 3">
    <name type="scientific">Lasiodiplodia hormozganensis</name>
    <dbReference type="NCBI Taxonomy" id="869390"/>
    <lineage>
        <taxon>Eukaryota</taxon>
        <taxon>Fungi</taxon>
        <taxon>Dikarya</taxon>
        <taxon>Ascomycota</taxon>
        <taxon>Pezizomycotina</taxon>
        <taxon>Dothideomycetes</taxon>
        <taxon>Dothideomycetes incertae sedis</taxon>
        <taxon>Botryosphaeriales</taxon>
        <taxon>Botryosphaeriaceae</taxon>
        <taxon>Lasiodiplodia</taxon>
    </lineage>
</organism>
<evidence type="ECO:0000313" key="3">
    <source>
        <dbReference type="Proteomes" id="UP001175001"/>
    </source>
</evidence>
<dbReference type="Proteomes" id="UP001175001">
    <property type="component" value="Unassembled WGS sequence"/>
</dbReference>
<evidence type="ECO:0000256" key="1">
    <source>
        <dbReference type="SAM" id="SignalP"/>
    </source>
</evidence>
<evidence type="ECO:0000313" key="2">
    <source>
        <dbReference type="EMBL" id="KAK0660384.1"/>
    </source>
</evidence>
<keyword evidence="3" id="KW-1185">Reference proteome</keyword>
<accession>A0AA39YXH2</accession>
<feature type="signal peptide" evidence="1">
    <location>
        <begin position="1"/>
        <end position="28"/>
    </location>
</feature>
<feature type="chain" id="PRO_5041209426" evidence="1">
    <location>
        <begin position="29"/>
        <end position="217"/>
    </location>
</feature>
<name>A0AA39YXH2_9PEZI</name>
<dbReference type="AlphaFoldDB" id="A0AA39YXH2"/>
<gene>
    <name evidence="2" type="ORF">DIS24_g3525</name>
</gene>
<reference evidence="2" key="1">
    <citation type="submission" date="2023-06" db="EMBL/GenBank/DDBJ databases">
        <title>Multi-omics analyses reveal the molecular pathogenesis toolkit of Lasiodiplodia hormozganensis, a cross-kingdom pathogen.</title>
        <authorList>
            <person name="Felix C."/>
            <person name="Meneses R."/>
            <person name="Goncalves M.F.M."/>
            <person name="Tilleman L."/>
            <person name="Duarte A.S."/>
            <person name="Jorrin-Novo J.V."/>
            <person name="Van De Peer Y."/>
            <person name="Deforce D."/>
            <person name="Van Nieuwerburgh F."/>
            <person name="Esteves A.C."/>
            <person name="Alves A."/>
        </authorList>
    </citation>
    <scope>NUCLEOTIDE SEQUENCE</scope>
    <source>
        <strain evidence="2">CBS 339.90</strain>
    </source>
</reference>
<keyword evidence="1" id="KW-0732">Signal</keyword>
<protein>
    <submittedName>
        <fullName evidence="2">Uncharacterized protein</fullName>
    </submittedName>
</protein>
<sequence length="217" mass="23034">MFQSTHNRPYRNGLLSLFLLCHSFTALASPPGRASVPVYSPSPPVYSANFLELGTNKLSPPVAAAEALPTTQGPMPVMLPTNGAATGAFVPSAPFPEEPATMEESALSNLREVVSPTASEQQDQAWGATRTEGVNSFIRQQPTYTPEVDGGQECPVTECKDYMNMSCFSRYGGCWDMCAENRKYLPPDCAAPTAPAANVIVSEPTVAPTTSAVPTTA</sequence>
<dbReference type="EMBL" id="JAUJDW010000011">
    <property type="protein sequence ID" value="KAK0660384.1"/>
    <property type="molecule type" value="Genomic_DNA"/>
</dbReference>
<proteinExistence type="predicted"/>
<comment type="caution">
    <text evidence="2">The sequence shown here is derived from an EMBL/GenBank/DDBJ whole genome shotgun (WGS) entry which is preliminary data.</text>
</comment>